<dbReference type="RefSeq" id="WP_203952243.1">
    <property type="nucleotide sequence ID" value="NZ_BOOO01000008.1"/>
</dbReference>
<feature type="domain" description="ACT" evidence="3">
    <location>
        <begin position="106"/>
        <end position="196"/>
    </location>
</feature>
<gene>
    <name evidence="4" type="ORF">Pmi06nite_16210</name>
</gene>
<dbReference type="InterPro" id="IPR045865">
    <property type="entry name" value="ACT-like_dom_sf"/>
</dbReference>
<keyword evidence="2" id="KW-0472">Membrane</keyword>
<dbReference type="EMBL" id="BOOO01000008">
    <property type="protein sequence ID" value="GII28179.1"/>
    <property type="molecule type" value="Genomic_DNA"/>
</dbReference>
<protein>
    <recommendedName>
        <fullName evidence="3">ACT domain-containing protein</fullName>
    </recommendedName>
</protein>
<dbReference type="SUPFAM" id="SSF55021">
    <property type="entry name" value="ACT-like"/>
    <property type="match status" value="1"/>
</dbReference>
<feature type="transmembrane region" description="Helical" evidence="2">
    <location>
        <begin position="27"/>
        <end position="44"/>
    </location>
</feature>
<dbReference type="AlphaFoldDB" id="A0A8J3TL82"/>
<reference evidence="4 5" key="1">
    <citation type="submission" date="2021-01" db="EMBL/GenBank/DDBJ databases">
        <title>Whole genome shotgun sequence of Planotetraspora mira NBRC 15435.</title>
        <authorList>
            <person name="Komaki H."/>
            <person name="Tamura T."/>
        </authorList>
    </citation>
    <scope>NUCLEOTIDE SEQUENCE [LARGE SCALE GENOMIC DNA]</scope>
    <source>
        <strain evidence="4 5">NBRC 15435</strain>
    </source>
</reference>
<dbReference type="InterPro" id="IPR002912">
    <property type="entry name" value="ACT_dom"/>
</dbReference>
<accession>A0A8J3TL82</accession>
<proteinExistence type="predicted"/>
<dbReference type="Proteomes" id="UP000650628">
    <property type="component" value="Unassembled WGS sequence"/>
</dbReference>
<evidence type="ECO:0000256" key="1">
    <source>
        <dbReference type="SAM" id="MobiDB-lite"/>
    </source>
</evidence>
<sequence>MSEAHGADRARTPDEVSASWKREAVELAVLFMTVGLAHLLAILLGHTDPGPMVLVGLGVAVIAGAFVHKRLSTRRGRVRPLGEPGRVRPPGEPGDVDEDRPMSLWRIRTRVVDRPGRLAGLAGAFARLRCNVLALHIAATGSSATSPSGCDALDEFVIEAPTDLTMRDLRSAVGEAGGLDTVIVRAHVEDLVDPGVQALVLAHRVSEEPHRLPEAMAELLRAPAVHWRRPGDTVDGTGELGTTLVVSVHPERALLVSRPALPFTPTEAARAAALATSARRRRYHSGRAPGRTVGE</sequence>
<name>A0A8J3TL82_9ACTN</name>
<evidence type="ECO:0000259" key="3">
    <source>
        <dbReference type="PROSITE" id="PS51671"/>
    </source>
</evidence>
<evidence type="ECO:0000313" key="5">
    <source>
        <dbReference type="Proteomes" id="UP000650628"/>
    </source>
</evidence>
<keyword evidence="5" id="KW-1185">Reference proteome</keyword>
<dbReference type="CDD" id="cd02116">
    <property type="entry name" value="ACT"/>
    <property type="match status" value="1"/>
</dbReference>
<dbReference type="PROSITE" id="PS51671">
    <property type="entry name" value="ACT"/>
    <property type="match status" value="1"/>
</dbReference>
<feature type="region of interest" description="Disordered" evidence="1">
    <location>
        <begin position="77"/>
        <end position="99"/>
    </location>
</feature>
<keyword evidence="2" id="KW-0812">Transmembrane</keyword>
<comment type="caution">
    <text evidence="4">The sequence shown here is derived from an EMBL/GenBank/DDBJ whole genome shotgun (WGS) entry which is preliminary data.</text>
</comment>
<feature type="transmembrane region" description="Helical" evidence="2">
    <location>
        <begin position="50"/>
        <end position="67"/>
    </location>
</feature>
<evidence type="ECO:0000313" key="4">
    <source>
        <dbReference type="EMBL" id="GII28179.1"/>
    </source>
</evidence>
<evidence type="ECO:0000256" key="2">
    <source>
        <dbReference type="SAM" id="Phobius"/>
    </source>
</evidence>
<keyword evidence="2" id="KW-1133">Transmembrane helix</keyword>
<organism evidence="4 5">
    <name type="scientific">Planotetraspora mira</name>
    <dbReference type="NCBI Taxonomy" id="58121"/>
    <lineage>
        <taxon>Bacteria</taxon>
        <taxon>Bacillati</taxon>
        <taxon>Actinomycetota</taxon>
        <taxon>Actinomycetes</taxon>
        <taxon>Streptosporangiales</taxon>
        <taxon>Streptosporangiaceae</taxon>
        <taxon>Planotetraspora</taxon>
    </lineage>
</organism>